<comment type="subcellular location">
    <subcellularLocation>
        <location evidence="1 7">Cell membrane</location>
        <topology evidence="1 7">Multi-pass membrane protein</topology>
    </subcellularLocation>
</comment>
<dbReference type="Proteomes" id="UP000216133">
    <property type="component" value="Unassembled WGS sequence"/>
</dbReference>
<dbReference type="OMA" id="NFFWPFI"/>
<evidence type="ECO:0000256" key="5">
    <source>
        <dbReference type="ARBA" id="ARBA00022989"/>
    </source>
</evidence>
<comment type="caution">
    <text evidence="9">The sequence shown here is derived from an EMBL/GenBank/DDBJ whole genome shotgun (WGS) entry which is preliminary data.</text>
</comment>
<evidence type="ECO:0000313" key="10">
    <source>
        <dbReference type="EMBL" id="PAF23841.1"/>
    </source>
</evidence>
<dbReference type="AlphaFoldDB" id="A0A268P0M5"/>
<organism evidence="9 12">
    <name type="scientific">Shouchella clausii</name>
    <name type="common">Alkalihalobacillus clausii</name>
    <dbReference type="NCBI Taxonomy" id="79880"/>
    <lineage>
        <taxon>Bacteria</taxon>
        <taxon>Bacillati</taxon>
        <taxon>Bacillota</taxon>
        <taxon>Bacilli</taxon>
        <taxon>Bacillales</taxon>
        <taxon>Bacillaceae</taxon>
        <taxon>Shouchella</taxon>
    </lineage>
</organism>
<feature type="transmembrane region" description="Helical" evidence="7">
    <location>
        <begin position="103"/>
        <end position="121"/>
    </location>
</feature>
<evidence type="ECO:0000313" key="11">
    <source>
        <dbReference type="Proteomes" id="UP000216133"/>
    </source>
</evidence>
<dbReference type="PANTHER" id="PTHR43744">
    <property type="entry name" value="ABC TRANSPORTER PERMEASE PROTEIN MG189-RELATED-RELATED"/>
    <property type="match status" value="1"/>
</dbReference>
<keyword evidence="2 7" id="KW-0813">Transport</keyword>
<name>A0A268P0M5_SHOCL</name>
<dbReference type="SUPFAM" id="SSF161098">
    <property type="entry name" value="MetI-like"/>
    <property type="match status" value="1"/>
</dbReference>
<keyword evidence="6 7" id="KW-0472">Membrane</keyword>
<dbReference type="Pfam" id="PF00528">
    <property type="entry name" value="BPD_transp_1"/>
    <property type="match status" value="1"/>
</dbReference>
<dbReference type="RefSeq" id="WP_011248138.1">
    <property type="nucleotide sequence ID" value="NZ_BOQS01000001.1"/>
</dbReference>
<gene>
    <name evidence="10" type="ORF">CHH61_21810</name>
    <name evidence="9" type="ORF">CHH72_08325</name>
</gene>
<dbReference type="GO" id="GO:0005886">
    <property type="term" value="C:plasma membrane"/>
    <property type="evidence" value="ECO:0007669"/>
    <property type="project" value="UniProtKB-SubCell"/>
</dbReference>
<keyword evidence="4 7" id="KW-0812">Transmembrane</keyword>
<dbReference type="PROSITE" id="PS50928">
    <property type="entry name" value="ABC_TM1"/>
    <property type="match status" value="1"/>
</dbReference>
<reference evidence="11 12" key="1">
    <citation type="submission" date="2017-07" db="EMBL/GenBank/DDBJ databases">
        <title>Isolation and whole genome analysis of endospore-forming bacteria from heroin.</title>
        <authorList>
            <person name="Kalinowski J."/>
            <person name="Ahrens B."/>
            <person name="Al-Dilaimi A."/>
            <person name="Winkler A."/>
            <person name="Wibberg D."/>
            <person name="Schleenbecker U."/>
            <person name="Ruckert C."/>
            <person name="Wolfel R."/>
            <person name="Grass G."/>
        </authorList>
    </citation>
    <scope>NUCLEOTIDE SEQUENCE [LARGE SCALE GENOMIC DNA]</scope>
    <source>
        <strain evidence="10 11">7523-2</strain>
        <strain evidence="9 12">7539</strain>
    </source>
</reference>
<feature type="transmembrane region" description="Helical" evidence="7">
    <location>
        <begin position="7"/>
        <end position="28"/>
    </location>
</feature>
<evidence type="ECO:0000313" key="9">
    <source>
        <dbReference type="EMBL" id="PAE89287.1"/>
    </source>
</evidence>
<evidence type="ECO:0000256" key="7">
    <source>
        <dbReference type="RuleBase" id="RU363032"/>
    </source>
</evidence>
<feature type="transmembrane region" description="Helical" evidence="7">
    <location>
        <begin position="206"/>
        <end position="228"/>
    </location>
</feature>
<feature type="transmembrane region" description="Helical" evidence="7">
    <location>
        <begin position="179"/>
        <end position="200"/>
    </location>
</feature>
<feature type="transmembrane region" description="Helical" evidence="7">
    <location>
        <begin position="133"/>
        <end position="153"/>
    </location>
</feature>
<dbReference type="EMBL" id="NPBS01000144">
    <property type="protein sequence ID" value="PAF23841.1"/>
    <property type="molecule type" value="Genomic_DNA"/>
</dbReference>
<dbReference type="PANTHER" id="PTHR43744:SF8">
    <property type="entry name" value="SN-GLYCEROL-3-PHOSPHATE TRANSPORT SYSTEM PERMEASE PROTEIN UGPE"/>
    <property type="match status" value="1"/>
</dbReference>
<feature type="domain" description="ABC transmembrane type-1" evidence="8">
    <location>
        <begin position="68"/>
        <end position="257"/>
    </location>
</feature>
<dbReference type="GO" id="GO:0055085">
    <property type="term" value="P:transmembrane transport"/>
    <property type="evidence" value="ECO:0007669"/>
    <property type="project" value="InterPro"/>
</dbReference>
<evidence type="ECO:0000256" key="4">
    <source>
        <dbReference type="ARBA" id="ARBA00022692"/>
    </source>
</evidence>
<dbReference type="GeneID" id="86927520"/>
<keyword evidence="3" id="KW-1003">Cell membrane</keyword>
<dbReference type="Gene3D" id="1.10.3720.10">
    <property type="entry name" value="MetI-like"/>
    <property type="match status" value="1"/>
</dbReference>
<dbReference type="InterPro" id="IPR035906">
    <property type="entry name" value="MetI-like_sf"/>
</dbReference>
<evidence type="ECO:0000259" key="8">
    <source>
        <dbReference type="PROSITE" id="PS50928"/>
    </source>
</evidence>
<dbReference type="Proteomes" id="UP000216207">
    <property type="component" value="Unassembled WGS sequence"/>
</dbReference>
<evidence type="ECO:0000256" key="3">
    <source>
        <dbReference type="ARBA" id="ARBA00022475"/>
    </source>
</evidence>
<evidence type="ECO:0000313" key="12">
    <source>
        <dbReference type="Proteomes" id="UP000216207"/>
    </source>
</evidence>
<sequence>MKWIGKLGKYVVLAAGLFITLGPFYWMVVGATNSSGALLSVPPNVIPGTHLLENARNLLNNIDIFRALWNSIFITVTFTVIAGLFSAAAGYAFAKYEFKGKNAIFSMFLVSMMIPYQALIIPQFELFARMGILNSYSAIILPQLAYPFAIFLMRQSMKSIPDSVLESARIDGCGEYRMFFQIALPTMLPAIGAVGIFLFTHQWNNFLWPLVVIVTEDMYTLPIVLSILGGQDNLDYGQLMLAATISVLPIFIMFLFLQRYFIAGISSGAVKE</sequence>
<keyword evidence="5 7" id="KW-1133">Transmembrane helix</keyword>
<feature type="transmembrane region" description="Helical" evidence="7">
    <location>
        <begin position="67"/>
        <end position="91"/>
    </location>
</feature>
<accession>A0A268P0M5</accession>
<dbReference type="CDD" id="cd06261">
    <property type="entry name" value="TM_PBP2"/>
    <property type="match status" value="1"/>
</dbReference>
<evidence type="ECO:0000256" key="1">
    <source>
        <dbReference type="ARBA" id="ARBA00004651"/>
    </source>
</evidence>
<dbReference type="EMBL" id="NPCC01000009">
    <property type="protein sequence ID" value="PAE89287.1"/>
    <property type="molecule type" value="Genomic_DNA"/>
</dbReference>
<dbReference type="InterPro" id="IPR000515">
    <property type="entry name" value="MetI-like"/>
</dbReference>
<feature type="transmembrane region" description="Helical" evidence="7">
    <location>
        <begin position="240"/>
        <end position="262"/>
    </location>
</feature>
<evidence type="ECO:0000256" key="2">
    <source>
        <dbReference type="ARBA" id="ARBA00022448"/>
    </source>
</evidence>
<evidence type="ECO:0000256" key="6">
    <source>
        <dbReference type="ARBA" id="ARBA00023136"/>
    </source>
</evidence>
<proteinExistence type="inferred from homology"/>
<comment type="similarity">
    <text evidence="7">Belongs to the binding-protein-dependent transport system permease family.</text>
</comment>
<protein>
    <submittedName>
        <fullName evidence="9">Carbohydrate ABC transporter permease</fullName>
    </submittedName>
</protein>